<dbReference type="PRINTS" id="PR01490">
    <property type="entry name" value="RTXTOXIND"/>
</dbReference>
<evidence type="ECO:0000256" key="7">
    <source>
        <dbReference type="ARBA" id="ARBA00022989"/>
    </source>
</evidence>
<evidence type="ECO:0000256" key="3">
    <source>
        <dbReference type="ARBA" id="ARBA00022448"/>
    </source>
</evidence>
<dbReference type="PANTHER" id="PTHR30386:SF26">
    <property type="entry name" value="TRANSPORT PROTEIN COMB"/>
    <property type="match status" value="1"/>
</dbReference>
<evidence type="ECO:0000256" key="4">
    <source>
        <dbReference type="ARBA" id="ARBA00022475"/>
    </source>
</evidence>
<dbReference type="NCBIfam" id="TIGR01843">
    <property type="entry name" value="type_I_hlyD"/>
    <property type="match status" value="1"/>
</dbReference>
<dbReference type="AlphaFoldDB" id="A0A1Y0HJJ7"/>
<accession>A0A1Y0HJJ7</accession>
<organism evidence="12 13">
    <name type="scientific">Sulfurospirillum diekertiae</name>
    <dbReference type="NCBI Taxonomy" id="1854492"/>
    <lineage>
        <taxon>Bacteria</taxon>
        <taxon>Pseudomonadati</taxon>
        <taxon>Campylobacterota</taxon>
        <taxon>Epsilonproteobacteria</taxon>
        <taxon>Campylobacterales</taxon>
        <taxon>Sulfurospirillaceae</taxon>
        <taxon>Sulfurospirillum</taxon>
    </lineage>
</organism>
<evidence type="ECO:0000256" key="2">
    <source>
        <dbReference type="ARBA" id="ARBA00009477"/>
    </source>
</evidence>
<keyword evidence="7 9" id="KW-1133">Transmembrane helix</keyword>
<dbReference type="OrthoDB" id="9810980at2"/>
<feature type="domain" description="AprE-like beta-barrel" evidence="11">
    <location>
        <begin position="332"/>
        <end position="421"/>
    </location>
</feature>
<dbReference type="RefSeq" id="WP_087438256.1">
    <property type="nucleotide sequence ID" value="NZ_CP021416.1"/>
</dbReference>
<dbReference type="KEGG" id="suls:Sdiek1_1105"/>
<gene>
    <name evidence="12" type="ORF">Sdiek1_1105</name>
</gene>
<evidence type="ECO:0000256" key="6">
    <source>
        <dbReference type="ARBA" id="ARBA00022692"/>
    </source>
</evidence>
<keyword evidence="13" id="KW-1185">Reference proteome</keyword>
<dbReference type="EMBL" id="CP021416">
    <property type="protein sequence ID" value="ARU48271.1"/>
    <property type="molecule type" value="Genomic_DNA"/>
</dbReference>
<dbReference type="PANTHER" id="PTHR30386">
    <property type="entry name" value="MEMBRANE FUSION SUBUNIT OF EMRAB-TOLC MULTIDRUG EFFLUX PUMP"/>
    <property type="match status" value="1"/>
</dbReference>
<protein>
    <submittedName>
        <fullName evidence="12">Type I secretion system membrane fusion protein PrsE</fullName>
    </submittedName>
</protein>
<dbReference type="Gene3D" id="2.40.30.170">
    <property type="match status" value="1"/>
</dbReference>
<evidence type="ECO:0000259" key="11">
    <source>
        <dbReference type="Pfam" id="PF26002"/>
    </source>
</evidence>
<feature type="domain" description="AprE-like long alpha-helical hairpin" evidence="10">
    <location>
        <begin position="108"/>
        <end position="289"/>
    </location>
</feature>
<keyword evidence="8 9" id="KW-0472">Membrane</keyword>
<sequence>MSKKIFSFDARDYAFMRSLSAAVLEENPKQFRWVIFFWVFSVTLFLIWASFSPIDEIVRGEGKVVPGGENQMIQHLEGGILEDILVKEGETVKVDQVLLKVNNLKSASTYESMGYKAAQLRAKMVRLKAEITNTAFMPSAEDMKEIPEQILQERNLFTSNRDRLNAQLSGLNEQYVQKKNDKLETQGRITEQKKALTYIKEEVKISAPLVEQGVKSKVDFLKLQRELSSLEERCNGMIASMPRLDAAISEIENKMQEVRSEFTTKAQLELNDAQTEFNRITAESASYADQVVRTTIKSPINGVVQKIYVNTIGGVIKPGDNLIEIVPTEDGLLAEVKVKPSDIAFLYPGQEAIVKVTAYDFAIYGSLKGKVVTISPDSMTDKRDNTYYIVRVQTDKKYFGTEAKPLNITPGMTLNVDIITGKKTVMQYILKPILKAKQYMFTER</sequence>
<name>A0A1Y0HJJ7_9BACT</name>
<evidence type="ECO:0000259" key="10">
    <source>
        <dbReference type="Pfam" id="PF25994"/>
    </source>
</evidence>
<evidence type="ECO:0000256" key="9">
    <source>
        <dbReference type="SAM" id="Phobius"/>
    </source>
</evidence>
<keyword evidence="5" id="KW-0997">Cell inner membrane</keyword>
<reference evidence="13" key="1">
    <citation type="submission" date="2017-05" db="EMBL/GenBank/DDBJ databases">
        <title>Dechlorination kinetics govern the competition between two new strains of the genus Sulfurospirillum.</title>
        <authorList>
            <person name="Buttet G.F."/>
            <person name="Murray A.M."/>
            <person name="Goris T."/>
            <person name="Burion M."/>
            <person name="Lin B."/>
            <person name="Rolle M."/>
            <person name="Maillard J."/>
        </authorList>
    </citation>
    <scope>NUCLEOTIDE SEQUENCE [LARGE SCALE GENOMIC DNA]</scope>
    <source>
        <strain evidence="13">SL2-1</strain>
    </source>
</reference>
<dbReference type="GO" id="GO:0005886">
    <property type="term" value="C:plasma membrane"/>
    <property type="evidence" value="ECO:0007669"/>
    <property type="project" value="UniProtKB-SubCell"/>
</dbReference>
<keyword evidence="4" id="KW-1003">Cell membrane</keyword>
<dbReference type="InterPro" id="IPR006144">
    <property type="entry name" value="Secretion_HlyD_CS"/>
</dbReference>
<evidence type="ECO:0000313" key="12">
    <source>
        <dbReference type="EMBL" id="ARU48271.1"/>
    </source>
</evidence>
<dbReference type="InterPro" id="IPR058781">
    <property type="entry name" value="HH_AprE-like"/>
</dbReference>
<dbReference type="Proteomes" id="UP000196005">
    <property type="component" value="Chromosome"/>
</dbReference>
<dbReference type="PROSITE" id="PS00543">
    <property type="entry name" value="HLYD_FAMILY"/>
    <property type="match status" value="1"/>
</dbReference>
<feature type="transmembrane region" description="Helical" evidence="9">
    <location>
        <begin position="33"/>
        <end position="51"/>
    </location>
</feature>
<comment type="subcellular location">
    <subcellularLocation>
        <location evidence="1">Cell inner membrane</location>
        <topology evidence="1">Single-pass membrane protein</topology>
    </subcellularLocation>
</comment>
<evidence type="ECO:0000256" key="5">
    <source>
        <dbReference type="ARBA" id="ARBA00022519"/>
    </source>
</evidence>
<comment type="similarity">
    <text evidence="2">Belongs to the membrane fusion protein (MFP) (TC 8.A.1) family.</text>
</comment>
<dbReference type="InterPro" id="IPR010129">
    <property type="entry name" value="T1SS_HlyD"/>
</dbReference>
<dbReference type="GO" id="GO:0009306">
    <property type="term" value="P:protein secretion"/>
    <property type="evidence" value="ECO:0007669"/>
    <property type="project" value="InterPro"/>
</dbReference>
<evidence type="ECO:0000256" key="1">
    <source>
        <dbReference type="ARBA" id="ARBA00004377"/>
    </source>
</evidence>
<dbReference type="InterPro" id="IPR050739">
    <property type="entry name" value="MFP"/>
</dbReference>
<proteinExistence type="inferred from homology"/>
<keyword evidence="3" id="KW-0813">Transport</keyword>
<dbReference type="InterPro" id="IPR058982">
    <property type="entry name" value="Beta-barrel_AprE"/>
</dbReference>
<dbReference type="Pfam" id="PF25994">
    <property type="entry name" value="HH_AprE"/>
    <property type="match status" value="1"/>
</dbReference>
<evidence type="ECO:0000313" key="13">
    <source>
        <dbReference type="Proteomes" id="UP000196005"/>
    </source>
</evidence>
<dbReference type="Pfam" id="PF26002">
    <property type="entry name" value="Beta-barrel_AprE"/>
    <property type="match status" value="1"/>
</dbReference>
<evidence type="ECO:0000256" key="8">
    <source>
        <dbReference type="ARBA" id="ARBA00023136"/>
    </source>
</evidence>
<keyword evidence="6 9" id="KW-0812">Transmembrane</keyword>